<dbReference type="SUPFAM" id="SSF48113">
    <property type="entry name" value="Heme-dependent peroxidases"/>
    <property type="match status" value="1"/>
</dbReference>
<evidence type="ECO:0000313" key="2">
    <source>
        <dbReference type="Proteomes" id="UP000085678"/>
    </source>
</evidence>
<dbReference type="InterPro" id="IPR037120">
    <property type="entry name" value="Haem_peroxidase_sf_animal"/>
</dbReference>
<dbReference type="Proteomes" id="UP000085678">
    <property type="component" value="Unplaced"/>
</dbReference>
<organism evidence="2 3">
    <name type="scientific">Lingula anatina</name>
    <name type="common">Brachiopod</name>
    <name type="synonym">Lingula unguis</name>
    <dbReference type="NCBI Taxonomy" id="7574"/>
    <lineage>
        <taxon>Eukaryota</taxon>
        <taxon>Metazoa</taxon>
        <taxon>Spiralia</taxon>
        <taxon>Lophotrochozoa</taxon>
        <taxon>Brachiopoda</taxon>
        <taxon>Linguliformea</taxon>
        <taxon>Lingulata</taxon>
        <taxon>Lingulida</taxon>
        <taxon>Linguloidea</taxon>
        <taxon>Lingulidae</taxon>
        <taxon>Lingula</taxon>
    </lineage>
</organism>
<dbReference type="Pfam" id="PF03098">
    <property type="entry name" value="An_peroxidase"/>
    <property type="match status" value="1"/>
</dbReference>
<dbReference type="GO" id="GO:0020037">
    <property type="term" value="F:heme binding"/>
    <property type="evidence" value="ECO:0007669"/>
    <property type="project" value="InterPro"/>
</dbReference>
<dbReference type="GeneID" id="112042736"/>
<dbReference type="GO" id="GO:0006979">
    <property type="term" value="P:response to oxidative stress"/>
    <property type="evidence" value="ECO:0007669"/>
    <property type="project" value="InterPro"/>
</dbReference>
<dbReference type="PANTHER" id="PTHR11475:SF144">
    <property type="entry name" value="NAD(P)H OXIDASE (H2O2-FORMING)"/>
    <property type="match status" value="1"/>
</dbReference>
<dbReference type="InParanoid" id="A0A2R2MTK5"/>
<dbReference type="OrthoDB" id="10063674at2759"/>
<keyword evidence="2" id="KW-1185">Reference proteome</keyword>
<dbReference type="Gene3D" id="1.10.640.10">
    <property type="entry name" value="Haem peroxidase domain superfamily, animal type"/>
    <property type="match status" value="1"/>
</dbReference>
<dbReference type="InterPro" id="IPR010255">
    <property type="entry name" value="Haem_peroxidase_sf"/>
</dbReference>
<proteinExistence type="predicted"/>
<protein>
    <submittedName>
        <fullName evidence="3">Dual oxidase-like</fullName>
    </submittedName>
</protein>
<feature type="non-terminal residue" evidence="3">
    <location>
        <position position="250"/>
    </location>
</feature>
<name>A0A2R2MTK5_LINAN</name>
<dbReference type="STRING" id="7574.A0A2R2MTK5"/>
<dbReference type="PROSITE" id="PS50292">
    <property type="entry name" value="PEROXIDASE_3"/>
    <property type="match status" value="1"/>
</dbReference>
<dbReference type="GO" id="GO:0004601">
    <property type="term" value="F:peroxidase activity"/>
    <property type="evidence" value="ECO:0007669"/>
    <property type="project" value="InterPro"/>
</dbReference>
<feature type="region of interest" description="Disordered" evidence="1">
    <location>
        <begin position="228"/>
        <end position="250"/>
    </location>
</feature>
<dbReference type="AlphaFoldDB" id="A0A2R2MTK5"/>
<dbReference type="KEGG" id="lak:112042736"/>
<dbReference type="PANTHER" id="PTHR11475">
    <property type="entry name" value="OXIDASE/PEROXIDASE"/>
    <property type="match status" value="1"/>
</dbReference>
<dbReference type="InterPro" id="IPR019791">
    <property type="entry name" value="Haem_peroxidase_animal"/>
</dbReference>
<dbReference type="RefSeq" id="XP_023933584.1">
    <property type="nucleotide sequence ID" value="XM_024077816.1"/>
</dbReference>
<evidence type="ECO:0000313" key="3">
    <source>
        <dbReference type="RefSeq" id="XP_023933584.1"/>
    </source>
</evidence>
<gene>
    <name evidence="3" type="primary">LOC112042736</name>
</gene>
<reference evidence="3" key="1">
    <citation type="submission" date="2025-08" db="UniProtKB">
        <authorList>
            <consortium name="RefSeq"/>
        </authorList>
    </citation>
    <scope>IDENTIFICATION</scope>
    <source>
        <tissue evidence="3">Gonads</tissue>
    </source>
</reference>
<evidence type="ECO:0000256" key="1">
    <source>
        <dbReference type="SAM" id="MobiDB-lite"/>
    </source>
</evidence>
<accession>A0A2R2MTK5</accession>
<sequence length="250" mass="27265">MGSTQKHCERFGCHVNTLIMSSVSGKTIYIMGTSRRLVTLLLYAFLLNGVGGTAYERLDGWYNNLAHPDWGTPGTRLLRKVPAVYSDGVYQPSGADWPNPRFISETALKGVSGLPSHKNRTVFWALFGQFVSLESIKASGAGCPRELTPVAIPKCDAQYDRGCTGTKKTPFLRAPYDKKSGHSPGSPREQMNGASAFIDGSVIYSNSKVWNNAMRTFVNGTMKSRDGDGLWPVLNTPSVPLANPPPAREH</sequence>